<evidence type="ECO:0000256" key="1">
    <source>
        <dbReference type="ARBA" id="ARBA00001966"/>
    </source>
</evidence>
<protein>
    <submittedName>
        <fullName evidence="8">TIGR01212 family radical SAM protein</fullName>
    </submittedName>
</protein>
<name>A0A3G9JRW8_9FIRM</name>
<dbReference type="GO" id="GO:0003824">
    <property type="term" value="F:catalytic activity"/>
    <property type="evidence" value="ECO:0007669"/>
    <property type="project" value="InterPro"/>
</dbReference>
<evidence type="ECO:0000259" key="7">
    <source>
        <dbReference type="SMART" id="SM00729"/>
    </source>
</evidence>
<comment type="cofactor">
    <cofactor evidence="1">
        <name>[4Fe-4S] cluster</name>
        <dbReference type="ChEBI" id="CHEBI:49883"/>
    </cofactor>
</comment>
<dbReference type="PANTHER" id="PTHR11135:SF1">
    <property type="entry name" value="PROTEIN YHCC"/>
    <property type="match status" value="1"/>
</dbReference>
<dbReference type="NCBIfam" id="TIGR01212">
    <property type="entry name" value="TIGR01212 family radical SAM protein"/>
    <property type="match status" value="1"/>
</dbReference>
<keyword evidence="4" id="KW-0479">Metal-binding</keyword>
<gene>
    <name evidence="8" type="ORF">SG0102_20420</name>
</gene>
<dbReference type="RefSeq" id="WP_125119868.1">
    <property type="nucleotide sequence ID" value="NZ_AP019309.1"/>
</dbReference>
<dbReference type="SFLD" id="SFLDG01091">
    <property type="entry name" value="uncharacterized_CHP01210-like"/>
    <property type="match status" value="1"/>
</dbReference>
<dbReference type="SFLD" id="SFLDS00029">
    <property type="entry name" value="Radical_SAM"/>
    <property type="match status" value="1"/>
</dbReference>
<evidence type="ECO:0000313" key="8">
    <source>
        <dbReference type="EMBL" id="BBH27108.1"/>
    </source>
</evidence>
<keyword evidence="5" id="KW-0408">Iron</keyword>
<dbReference type="Proteomes" id="UP000268059">
    <property type="component" value="Chromosome"/>
</dbReference>
<dbReference type="InterPro" id="IPR032432">
    <property type="entry name" value="Radical_SAM_C"/>
</dbReference>
<dbReference type="FunCoup" id="A0A3G9JRW8">
    <property type="interactions" value="33"/>
</dbReference>
<dbReference type="OrthoDB" id="9801689at2"/>
<dbReference type="PANTHER" id="PTHR11135">
    <property type="entry name" value="HISTONE ACETYLTRANSFERASE-RELATED"/>
    <property type="match status" value="1"/>
</dbReference>
<dbReference type="SFLD" id="SFLDG01086">
    <property type="entry name" value="elongater_protein-like"/>
    <property type="match status" value="1"/>
</dbReference>
<reference evidence="8 9" key="1">
    <citation type="submission" date="2018-11" db="EMBL/GenBank/DDBJ databases">
        <title>Novel Erysipelotrichaceae bacterium isolated from small intestine of a swine.</title>
        <authorList>
            <person name="Kim J.S."/>
            <person name="Choe H."/>
            <person name="Lee Y.R."/>
            <person name="Kim K.M."/>
            <person name="Park D.S."/>
        </authorList>
    </citation>
    <scope>NUCLEOTIDE SEQUENCE [LARGE SCALE GENOMIC DNA]</scope>
    <source>
        <strain evidence="8 9">SG0102</strain>
    </source>
</reference>
<keyword evidence="2" id="KW-0004">4Fe-4S</keyword>
<dbReference type="KEGG" id="ebm:SG0102_20420"/>
<dbReference type="InterPro" id="IPR007197">
    <property type="entry name" value="rSAM"/>
</dbReference>
<dbReference type="GO" id="GO:0046872">
    <property type="term" value="F:metal ion binding"/>
    <property type="evidence" value="ECO:0007669"/>
    <property type="project" value="UniProtKB-KW"/>
</dbReference>
<dbReference type="InterPro" id="IPR058240">
    <property type="entry name" value="rSAM_sf"/>
</dbReference>
<dbReference type="Gene3D" id="3.80.30.20">
    <property type="entry name" value="tm_1862 like domain"/>
    <property type="match status" value="1"/>
</dbReference>
<keyword evidence="6" id="KW-0411">Iron-sulfur</keyword>
<dbReference type="InterPro" id="IPR006638">
    <property type="entry name" value="Elp3/MiaA/NifB-like_rSAM"/>
</dbReference>
<dbReference type="InterPro" id="IPR039661">
    <property type="entry name" value="ELP3"/>
</dbReference>
<proteinExistence type="predicted"/>
<dbReference type="SUPFAM" id="SSF102114">
    <property type="entry name" value="Radical SAM enzymes"/>
    <property type="match status" value="1"/>
</dbReference>
<evidence type="ECO:0000256" key="2">
    <source>
        <dbReference type="ARBA" id="ARBA00022485"/>
    </source>
</evidence>
<dbReference type="InterPro" id="IPR023404">
    <property type="entry name" value="rSAM_horseshoe"/>
</dbReference>
<dbReference type="AlphaFoldDB" id="A0A3G9JRW8"/>
<evidence type="ECO:0000313" key="9">
    <source>
        <dbReference type="Proteomes" id="UP000268059"/>
    </source>
</evidence>
<keyword evidence="3" id="KW-0949">S-adenosyl-L-methionine</keyword>
<evidence type="ECO:0000256" key="3">
    <source>
        <dbReference type="ARBA" id="ARBA00022691"/>
    </source>
</evidence>
<dbReference type="InterPro" id="IPR005911">
    <property type="entry name" value="YhcC-like"/>
</dbReference>
<dbReference type="GO" id="GO:0051539">
    <property type="term" value="F:4 iron, 4 sulfur cluster binding"/>
    <property type="evidence" value="ECO:0007669"/>
    <property type="project" value="UniProtKB-KW"/>
</dbReference>
<dbReference type="Pfam" id="PF16199">
    <property type="entry name" value="Radical_SAM_C"/>
    <property type="match status" value="1"/>
</dbReference>
<keyword evidence="9" id="KW-1185">Reference proteome</keyword>
<dbReference type="EMBL" id="AP019309">
    <property type="protein sequence ID" value="BBH27108.1"/>
    <property type="molecule type" value="Genomic_DNA"/>
</dbReference>
<dbReference type="SMART" id="SM00729">
    <property type="entry name" value="Elp3"/>
    <property type="match status" value="1"/>
</dbReference>
<evidence type="ECO:0000256" key="4">
    <source>
        <dbReference type="ARBA" id="ARBA00022723"/>
    </source>
</evidence>
<evidence type="ECO:0000256" key="6">
    <source>
        <dbReference type="ARBA" id="ARBA00023014"/>
    </source>
</evidence>
<feature type="domain" description="Elp3/MiaA/NifB-like radical SAM core" evidence="7">
    <location>
        <begin position="30"/>
        <end position="257"/>
    </location>
</feature>
<sequence length="320" mass="36805">MKNLFKYTLDNKRYHTYNYFLKTKYHQKVAKVTLNADFTCPNRDGRLGYGGCTFCGSQGAGEYAGDVNDDLMTQFVSQSQIMRRKWPDCAFIAYFQAYTNTYASVDVLKSRFEPFVGLDHVVGIAIATRADCITEEIAAYLADLNTRTDVYLELGLQTIHDETAKRVNRCETFATFQKGLALLRKYHLDVCVHIINGLPGETYEMMLETARQVGKLDIQGLKIHSLYIMKHTKLYYEYLEKPFPTLSREEYIALVVDQLRLIPDHVVIERLTGDAMVSELYLPEWSINKTTILNDIDKLMVKQDVYQGDLISPSIYIKED</sequence>
<evidence type="ECO:0000256" key="5">
    <source>
        <dbReference type="ARBA" id="ARBA00023004"/>
    </source>
</evidence>
<accession>A0A3G9JRW8</accession>
<dbReference type="InParanoid" id="A0A3G9JRW8"/>
<dbReference type="Pfam" id="PF04055">
    <property type="entry name" value="Radical_SAM"/>
    <property type="match status" value="1"/>
</dbReference>
<organism evidence="8 9">
    <name type="scientific">Intestinibaculum porci</name>
    <dbReference type="NCBI Taxonomy" id="2487118"/>
    <lineage>
        <taxon>Bacteria</taxon>
        <taxon>Bacillati</taxon>
        <taxon>Bacillota</taxon>
        <taxon>Erysipelotrichia</taxon>
        <taxon>Erysipelotrichales</taxon>
        <taxon>Erysipelotrichaceae</taxon>
        <taxon>Intestinibaculum</taxon>
    </lineage>
</organism>